<dbReference type="AlphaFoldDB" id="A0A518G5P9"/>
<dbReference type="Gene3D" id="1.10.10.10">
    <property type="entry name" value="Winged helix-like DNA-binding domain superfamily/Winged helix DNA-binding domain"/>
    <property type="match status" value="1"/>
</dbReference>
<dbReference type="InterPro" id="IPR000792">
    <property type="entry name" value="Tscrpt_reg_LuxR_C"/>
</dbReference>
<dbReference type="Proteomes" id="UP000318017">
    <property type="component" value="Chromosome"/>
</dbReference>
<dbReference type="Pfam" id="PF00196">
    <property type="entry name" value="GerE"/>
    <property type="match status" value="1"/>
</dbReference>
<reference evidence="2 3" key="1">
    <citation type="submission" date="2019-02" db="EMBL/GenBank/DDBJ databases">
        <title>Deep-cultivation of Planctomycetes and their phenomic and genomic characterization uncovers novel biology.</title>
        <authorList>
            <person name="Wiegand S."/>
            <person name="Jogler M."/>
            <person name="Boedeker C."/>
            <person name="Pinto D."/>
            <person name="Vollmers J."/>
            <person name="Rivas-Marin E."/>
            <person name="Kohn T."/>
            <person name="Peeters S.H."/>
            <person name="Heuer A."/>
            <person name="Rast P."/>
            <person name="Oberbeckmann S."/>
            <person name="Bunk B."/>
            <person name="Jeske O."/>
            <person name="Meyerdierks A."/>
            <person name="Storesund J.E."/>
            <person name="Kallscheuer N."/>
            <person name="Luecker S."/>
            <person name="Lage O.M."/>
            <person name="Pohl T."/>
            <person name="Merkel B.J."/>
            <person name="Hornburger P."/>
            <person name="Mueller R.-W."/>
            <person name="Bruemmer F."/>
            <person name="Labrenz M."/>
            <person name="Spormann A.M."/>
            <person name="Op den Camp H."/>
            <person name="Overmann J."/>
            <person name="Amann R."/>
            <person name="Jetten M.S.M."/>
            <person name="Mascher T."/>
            <person name="Medema M.H."/>
            <person name="Devos D.P."/>
            <person name="Kaster A.-K."/>
            <person name="Ovreas L."/>
            <person name="Rohde M."/>
            <person name="Galperin M.Y."/>
            <person name="Jogler C."/>
        </authorList>
    </citation>
    <scope>NUCLEOTIDE SEQUENCE [LARGE SCALE GENOMIC DNA]</scope>
    <source>
        <strain evidence="2 3">Q31a</strain>
    </source>
</reference>
<evidence type="ECO:0000313" key="3">
    <source>
        <dbReference type="Proteomes" id="UP000318017"/>
    </source>
</evidence>
<protein>
    <submittedName>
        <fullName evidence="2">Bacterial regulatory protein, luxR family</fullName>
    </submittedName>
</protein>
<proteinExistence type="predicted"/>
<dbReference type="SUPFAM" id="SSF46894">
    <property type="entry name" value="C-terminal effector domain of the bipartite response regulators"/>
    <property type="match status" value="1"/>
</dbReference>
<sequence>MISVRVKAKVIRLVGNVDKVAVLDGPPQPGSSLADEGVQLVRAIASAVTSLSDLRSVIEPSQNCVYIKSADGQILFTNSNHDRVFGSGATSTGRYSKTFLDETVVPVSEHSDRLITNGCAFVQFQNPGRDSNGQIVLLQTVKFSLLGIGHPKLAILGVTEILEVAEQEPSKRVLSLSRSWHIFTQLDERDRKCAAMFAHGEKTKAIAEKFGVTDKTIDNRRVGILKAFGLNNTMELTRLLCRLQDNGFCDLGL</sequence>
<gene>
    <name evidence="2" type="ORF">Q31a_22260</name>
</gene>
<dbReference type="GO" id="GO:0006355">
    <property type="term" value="P:regulation of DNA-templated transcription"/>
    <property type="evidence" value="ECO:0007669"/>
    <property type="project" value="InterPro"/>
</dbReference>
<organism evidence="2 3">
    <name type="scientific">Aureliella helgolandensis</name>
    <dbReference type="NCBI Taxonomy" id="2527968"/>
    <lineage>
        <taxon>Bacteria</taxon>
        <taxon>Pseudomonadati</taxon>
        <taxon>Planctomycetota</taxon>
        <taxon>Planctomycetia</taxon>
        <taxon>Pirellulales</taxon>
        <taxon>Pirellulaceae</taxon>
        <taxon>Aureliella</taxon>
    </lineage>
</organism>
<dbReference type="InterPro" id="IPR036388">
    <property type="entry name" value="WH-like_DNA-bd_sf"/>
</dbReference>
<feature type="domain" description="HTH luxR-type" evidence="1">
    <location>
        <begin position="183"/>
        <end position="240"/>
    </location>
</feature>
<dbReference type="KEGG" id="ahel:Q31a_22260"/>
<evidence type="ECO:0000313" key="2">
    <source>
        <dbReference type="EMBL" id="QDV23916.1"/>
    </source>
</evidence>
<accession>A0A518G5P9</accession>
<keyword evidence="3" id="KW-1185">Reference proteome</keyword>
<name>A0A518G5P9_9BACT</name>
<dbReference type="OrthoDB" id="260983at2"/>
<dbReference type="SMART" id="SM00421">
    <property type="entry name" value="HTH_LUXR"/>
    <property type="match status" value="1"/>
</dbReference>
<dbReference type="InterPro" id="IPR016032">
    <property type="entry name" value="Sig_transdc_resp-reg_C-effctor"/>
</dbReference>
<evidence type="ECO:0000259" key="1">
    <source>
        <dbReference type="SMART" id="SM00421"/>
    </source>
</evidence>
<dbReference type="EMBL" id="CP036298">
    <property type="protein sequence ID" value="QDV23916.1"/>
    <property type="molecule type" value="Genomic_DNA"/>
</dbReference>
<dbReference type="GO" id="GO:0003677">
    <property type="term" value="F:DNA binding"/>
    <property type="evidence" value="ECO:0007669"/>
    <property type="project" value="InterPro"/>
</dbReference>